<gene>
    <name evidence="1" type="ORF">SKAU_G00035580</name>
</gene>
<protein>
    <submittedName>
        <fullName evidence="1">Uncharacterized protein</fullName>
    </submittedName>
</protein>
<dbReference type="EMBL" id="JAINUF010000001">
    <property type="protein sequence ID" value="KAJ8382780.1"/>
    <property type="molecule type" value="Genomic_DNA"/>
</dbReference>
<sequence length="227" mass="25116">MTAYAVSWTIGRGSDSYETGESTCVSAHRDALLQPRTSHLSIFKIAFYTSAMLAVELRPIEMDHMTKKFYPEYLVSVGPIQSTREEDQAVHVLRMFWKVWKTNHTVPTGQASLTFTSISVSSLGRPSHVLFIAEGRIWDRRVLFTAVLQCQRCHVVISDEQGALAVQDFDSGTAVQTTNKAVCEGLAFPSLPFSSVLPIWALTALQSTAIPDDMAASNRPALFKSNE</sequence>
<dbReference type="AlphaFoldDB" id="A0A9Q1GG27"/>
<reference evidence="1" key="1">
    <citation type="journal article" date="2023" name="Science">
        <title>Genome structures resolve the early diversification of teleost fishes.</title>
        <authorList>
            <person name="Parey E."/>
            <person name="Louis A."/>
            <person name="Montfort J."/>
            <person name="Bouchez O."/>
            <person name="Roques C."/>
            <person name="Iampietro C."/>
            <person name="Lluch J."/>
            <person name="Castinel A."/>
            <person name="Donnadieu C."/>
            <person name="Desvignes T."/>
            <person name="Floi Bucao C."/>
            <person name="Jouanno E."/>
            <person name="Wen M."/>
            <person name="Mejri S."/>
            <person name="Dirks R."/>
            <person name="Jansen H."/>
            <person name="Henkel C."/>
            <person name="Chen W.J."/>
            <person name="Zahm M."/>
            <person name="Cabau C."/>
            <person name="Klopp C."/>
            <person name="Thompson A.W."/>
            <person name="Robinson-Rechavi M."/>
            <person name="Braasch I."/>
            <person name="Lecointre G."/>
            <person name="Bobe J."/>
            <person name="Postlethwait J.H."/>
            <person name="Berthelot C."/>
            <person name="Roest Crollius H."/>
            <person name="Guiguen Y."/>
        </authorList>
    </citation>
    <scope>NUCLEOTIDE SEQUENCE</scope>
    <source>
        <strain evidence="1">WJC10195</strain>
    </source>
</reference>
<keyword evidence="2" id="KW-1185">Reference proteome</keyword>
<accession>A0A9Q1GG27</accession>
<dbReference type="Proteomes" id="UP001152622">
    <property type="component" value="Chromosome 1"/>
</dbReference>
<evidence type="ECO:0000313" key="1">
    <source>
        <dbReference type="EMBL" id="KAJ8382780.1"/>
    </source>
</evidence>
<organism evidence="1 2">
    <name type="scientific">Synaphobranchus kaupii</name>
    <name type="common">Kaup's arrowtooth eel</name>
    <dbReference type="NCBI Taxonomy" id="118154"/>
    <lineage>
        <taxon>Eukaryota</taxon>
        <taxon>Metazoa</taxon>
        <taxon>Chordata</taxon>
        <taxon>Craniata</taxon>
        <taxon>Vertebrata</taxon>
        <taxon>Euteleostomi</taxon>
        <taxon>Actinopterygii</taxon>
        <taxon>Neopterygii</taxon>
        <taxon>Teleostei</taxon>
        <taxon>Anguilliformes</taxon>
        <taxon>Synaphobranchidae</taxon>
        <taxon>Synaphobranchus</taxon>
    </lineage>
</organism>
<evidence type="ECO:0000313" key="2">
    <source>
        <dbReference type="Proteomes" id="UP001152622"/>
    </source>
</evidence>
<name>A0A9Q1GG27_SYNKA</name>
<proteinExistence type="predicted"/>
<comment type="caution">
    <text evidence="1">The sequence shown here is derived from an EMBL/GenBank/DDBJ whole genome shotgun (WGS) entry which is preliminary data.</text>
</comment>